<feature type="domain" description="Trichome birefringence-like C-terminal" evidence="2">
    <location>
        <begin position="24"/>
        <end position="160"/>
    </location>
</feature>
<accession>A0AAQ3QIC1</accession>
<proteinExistence type="inferred from homology"/>
<dbReference type="InterPro" id="IPR029962">
    <property type="entry name" value="TBL"/>
</dbReference>
<dbReference type="Pfam" id="PF13839">
    <property type="entry name" value="PC-Esterase"/>
    <property type="match status" value="2"/>
</dbReference>
<gene>
    <name evidence="3" type="ORF">Cni_G21080</name>
</gene>
<comment type="similarity">
    <text evidence="1">Belongs to the PC-esterase family. TBL subfamily.</text>
</comment>
<protein>
    <submittedName>
        <fullName evidence="3">Protein trichome birefringence-like 19</fullName>
    </submittedName>
</protein>
<feature type="domain" description="Trichome birefringence-like C-terminal" evidence="2">
    <location>
        <begin position="165"/>
        <end position="245"/>
    </location>
</feature>
<dbReference type="Proteomes" id="UP001327560">
    <property type="component" value="Chromosome 6"/>
</dbReference>
<evidence type="ECO:0000256" key="1">
    <source>
        <dbReference type="ARBA" id="ARBA00007727"/>
    </source>
</evidence>
<organism evidence="3 4">
    <name type="scientific">Canna indica</name>
    <name type="common">Indian-shot</name>
    <dbReference type="NCBI Taxonomy" id="4628"/>
    <lineage>
        <taxon>Eukaryota</taxon>
        <taxon>Viridiplantae</taxon>
        <taxon>Streptophyta</taxon>
        <taxon>Embryophyta</taxon>
        <taxon>Tracheophyta</taxon>
        <taxon>Spermatophyta</taxon>
        <taxon>Magnoliopsida</taxon>
        <taxon>Liliopsida</taxon>
        <taxon>Zingiberales</taxon>
        <taxon>Cannaceae</taxon>
        <taxon>Canna</taxon>
    </lineage>
</organism>
<dbReference type="PANTHER" id="PTHR32285:SF148">
    <property type="entry name" value="OS01G0653100 PROTEIN"/>
    <property type="match status" value="1"/>
</dbReference>
<dbReference type="PANTHER" id="PTHR32285">
    <property type="entry name" value="PROTEIN TRICHOME BIREFRINGENCE-LIKE 9-RELATED"/>
    <property type="match status" value="1"/>
</dbReference>
<evidence type="ECO:0000313" key="3">
    <source>
        <dbReference type="EMBL" id="WOL12314.1"/>
    </source>
</evidence>
<reference evidence="3 4" key="1">
    <citation type="submission" date="2023-10" db="EMBL/GenBank/DDBJ databases">
        <title>Chromosome-scale genome assembly provides insights into flower coloration mechanisms of Canna indica.</title>
        <authorList>
            <person name="Li C."/>
        </authorList>
    </citation>
    <scope>NUCLEOTIDE SEQUENCE [LARGE SCALE GENOMIC DNA]</scope>
    <source>
        <tissue evidence="3">Flower</tissue>
    </source>
</reference>
<dbReference type="AlphaFoldDB" id="A0AAQ3QIC1"/>
<evidence type="ECO:0000259" key="2">
    <source>
        <dbReference type="Pfam" id="PF13839"/>
    </source>
</evidence>
<dbReference type="GO" id="GO:0016413">
    <property type="term" value="F:O-acetyltransferase activity"/>
    <property type="evidence" value="ECO:0007669"/>
    <property type="project" value="InterPro"/>
</dbReference>
<keyword evidence="4" id="KW-1185">Reference proteome</keyword>
<dbReference type="InterPro" id="IPR026057">
    <property type="entry name" value="TBL_C"/>
</dbReference>
<dbReference type="GO" id="GO:0005794">
    <property type="term" value="C:Golgi apparatus"/>
    <property type="evidence" value="ECO:0007669"/>
    <property type="project" value="TreeGrafter"/>
</dbReference>
<evidence type="ECO:0000313" key="4">
    <source>
        <dbReference type="Proteomes" id="UP001327560"/>
    </source>
</evidence>
<dbReference type="EMBL" id="CP136895">
    <property type="protein sequence ID" value="WOL12314.1"/>
    <property type="molecule type" value="Genomic_DNA"/>
</dbReference>
<name>A0AAQ3QIC1_9LILI</name>
<sequence>MKYGRPDKEFLRWRWNPAACELLRFDAAWFLEVIRGKSMAFIGDSLARNHMQSLIHLQHHGRGLQAHALQPIVLYNFTLSIFWSPFLVKAAESDADGPNHTGLWDLFLDEPDDRWAPHVAAFDYLIISGGNWFTRPALFYEKKTLVGCHYCLRPNVSDLTLRYSHLSLSHFENGEWNKGGDCVRRRPFRARERRVDGLELEMYEVQVEEFRETERRGRGRLMDVTTAIVLRADGHPSRYGHWEHAEVTL</sequence>